<evidence type="ECO:0000313" key="2">
    <source>
        <dbReference type="Proteomes" id="UP000198870"/>
    </source>
</evidence>
<evidence type="ECO:0000313" key="1">
    <source>
        <dbReference type="EMBL" id="SCX95583.1"/>
    </source>
</evidence>
<proteinExistence type="predicted"/>
<dbReference type="AlphaFoldDB" id="A0A1G5BZN4"/>
<accession>A0A1G5BZN4</accession>
<dbReference type="Proteomes" id="UP000198870">
    <property type="component" value="Unassembled WGS sequence"/>
</dbReference>
<protein>
    <submittedName>
        <fullName evidence="1">Uncharacterized protein</fullName>
    </submittedName>
</protein>
<keyword evidence="2" id="KW-1185">Reference proteome</keyword>
<name>A0A1G5BZN4_9BACT</name>
<sequence length="150" mass="16488">MSYDFVVRNCVGTDKHESCIEISGPQGVERFCFGYVVDKFSWPMFFNNDGVLFGAAEATSDPFFFALVYGLGGWQGPFTGGNGTHWVSSNKAMMSLGWTEYPFPEESNGCGQCKLTALDLDPSGVASALIEYEWEGGTSHSVHKKWATRV</sequence>
<organism evidence="1 2">
    <name type="scientific">Desulfoluna spongiiphila</name>
    <dbReference type="NCBI Taxonomy" id="419481"/>
    <lineage>
        <taxon>Bacteria</taxon>
        <taxon>Pseudomonadati</taxon>
        <taxon>Thermodesulfobacteriota</taxon>
        <taxon>Desulfobacteria</taxon>
        <taxon>Desulfobacterales</taxon>
        <taxon>Desulfolunaceae</taxon>
        <taxon>Desulfoluna</taxon>
    </lineage>
</organism>
<gene>
    <name evidence="1" type="ORF">SAMN05216233_102283</name>
</gene>
<reference evidence="1 2" key="1">
    <citation type="submission" date="2016-10" db="EMBL/GenBank/DDBJ databases">
        <authorList>
            <person name="de Groot N.N."/>
        </authorList>
    </citation>
    <scope>NUCLEOTIDE SEQUENCE [LARGE SCALE GENOMIC DNA]</scope>
    <source>
        <strain evidence="1 2">AA1</strain>
    </source>
</reference>
<dbReference type="EMBL" id="FMUX01000002">
    <property type="protein sequence ID" value="SCX95583.1"/>
    <property type="molecule type" value="Genomic_DNA"/>
</dbReference>